<reference evidence="3" key="1">
    <citation type="journal article" date="2019" name="Int. J. Syst. Evol. Microbiol.">
        <title>The Global Catalogue of Microorganisms (GCM) 10K type strain sequencing project: providing services to taxonomists for standard genome sequencing and annotation.</title>
        <authorList>
            <consortium name="The Broad Institute Genomics Platform"/>
            <consortium name="The Broad Institute Genome Sequencing Center for Infectious Disease"/>
            <person name="Wu L."/>
            <person name="Ma J."/>
        </authorList>
    </citation>
    <scope>NUCLEOTIDE SEQUENCE [LARGE SCALE GENOMIC DNA]</scope>
    <source>
        <strain evidence="3">JCM 17656</strain>
    </source>
</reference>
<evidence type="ECO:0000259" key="1">
    <source>
        <dbReference type="Pfam" id="PF13649"/>
    </source>
</evidence>
<dbReference type="Gene3D" id="3.40.50.150">
    <property type="entry name" value="Vaccinia Virus protein VP39"/>
    <property type="match status" value="1"/>
</dbReference>
<dbReference type="Proteomes" id="UP001500707">
    <property type="component" value="Unassembled WGS sequence"/>
</dbReference>
<keyword evidence="2" id="KW-0489">Methyltransferase</keyword>
<dbReference type="GO" id="GO:0008168">
    <property type="term" value="F:methyltransferase activity"/>
    <property type="evidence" value="ECO:0007669"/>
    <property type="project" value="UniProtKB-KW"/>
</dbReference>
<keyword evidence="3" id="KW-1185">Reference proteome</keyword>
<gene>
    <name evidence="2" type="ORF">GCM10022295_49160</name>
</gene>
<dbReference type="SUPFAM" id="SSF53335">
    <property type="entry name" value="S-adenosyl-L-methionine-dependent methyltransferases"/>
    <property type="match status" value="1"/>
</dbReference>
<comment type="caution">
    <text evidence="2">The sequence shown here is derived from an EMBL/GenBank/DDBJ whole genome shotgun (WGS) entry which is preliminary data.</text>
</comment>
<name>A0ABP6X9J3_9ACTN</name>
<dbReference type="Pfam" id="PF13649">
    <property type="entry name" value="Methyltransf_25"/>
    <property type="match status" value="1"/>
</dbReference>
<evidence type="ECO:0000313" key="3">
    <source>
        <dbReference type="Proteomes" id="UP001500707"/>
    </source>
</evidence>
<dbReference type="CDD" id="cd02440">
    <property type="entry name" value="AdoMet_MTases"/>
    <property type="match status" value="1"/>
</dbReference>
<sequence length="198" mass="21501">MSFLWEFMRSPLTVGALAPSGRSLARVVTAPVPSTGDPVVVELGPGTGAFTTTIQRRLAGRGRHVAVELNDRFARQLALTHPGVDVARADARDLVPLLAARGLGGADVVVSGLPWAAFAPRDQRDVLRAVISVLPPHGVFTTFAYVHARWTGPARRLMRSLRSQFDEVVVGRTVWDNVPPALVYHCRRPVRLTEGDMP</sequence>
<dbReference type="GO" id="GO:0032259">
    <property type="term" value="P:methylation"/>
    <property type="evidence" value="ECO:0007669"/>
    <property type="project" value="UniProtKB-KW"/>
</dbReference>
<organism evidence="2 3">
    <name type="scientific">Streptomyces osmaniensis</name>
    <dbReference type="NCBI Taxonomy" id="593134"/>
    <lineage>
        <taxon>Bacteria</taxon>
        <taxon>Bacillati</taxon>
        <taxon>Actinomycetota</taxon>
        <taxon>Actinomycetes</taxon>
        <taxon>Kitasatosporales</taxon>
        <taxon>Streptomycetaceae</taxon>
        <taxon>Streptomyces</taxon>
    </lineage>
</organism>
<dbReference type="EMBL" id="BAABCE010000009">
    <property type="protein sequence ID" value="GAA3561109.1"/>
    <property type="molecule type" value="Genomic_DNA"/>
</dbReference>
<evidence type="ECO:0000313" key="2">
    <source>
        <dbReference type="EMBL" id="GAA3561109.1"/>
    </source>
</evidence>
<dbReference type="InterPro" id="IPR029063">
    <property type="entry name" value="SAM-dependent_MTases_sf"/>
</dbReference>
<proteinExistence type="predicted"/>
<dbReference type="InterPro" id="IPR041698">
    <property type="entry name" value="Methyltransf_25"/>
</dbReference>
<feature type="domain" description="Methyltransferase" evidence="1">
    <location>
        <begin position="40"/>
        <end position="138"/>
    </location>
</feature>
<keyword evidence="2" id="KW-0808">Transferase</keyword>
<accession>A0ABP6X9J3</accession>
<protein>
    <submittedName>
        <fullName evidence="2">Methyltransferase domain-containing protein</fullName>
    </submittedName>
</protein>